<reference evidence="2 3" key="1">
    <citation type="submission" date="2020-01" db="EMBL/GenBank/DDBJ databases">
        <title>Natronorubrum sp. JWXQ-INN 674 isolated from Inner Mongolia Autonomous Region of China.</title>
        <authorList>
            <person name="Xue Q."/>
        </authorList>
    </citation>
    <scope>NUCLEOTIDE SEQUENCE [LARGE SCALE GENOMIC DNA]</scope>
    <source>
        <strain evidence="2 3">JWXQ-INN-674</strain>
    </source>
</reference>
<keyword evidence="1" id="KW-0472">Membrane</keyword>
<organism evidence="2 3">
    <name type="scientific">Natronorubrum halalkaliphilum</name>
    <dbReference type="NCBI Taxonomy" id="2691917"/>
    <lineage>
        <taxon>Archaea</taxon>
        <taxon>Methanobacteriati</taxon>
        <taxon>Methanobacteriota</taxon>
        <taxon>Stenosarchaea group</taxon>
        <taxon>Halobacteria</taxon>
        <taxon>Halobacteriales</taxon>
        <taxon>Natrialbaceae</taxon>
        <taxon>Natronorubrum</taxon>
    </lineage>
</organism>
<accession>A0A6B0VJW7</accession>
<proteinExistence type="predicted"/>
<comment type="caution">
    <text evidence="2">The sequence shown here is derived from an EMBL/GenBank/DDBJ whole genome shotgun (WGS) entry which is preliminary data.</text>
</comment>
<dbReference type="OrthoDB" id="204947at2157"/>
<gene>
    <name evidence="2" type="ORF">GS429_07090</name>
</gene>
<protein>
    <submittedName>
        <fullName evidence="2">Uncharacterized protein</fullName>
    </submittedName>
</protein>
<feature type="transmembrane region" description="Helical" evidence="1">
    <location>
        <begin position="49"/>
        <end position="69"/>
    </location>
</feature>
<feature type="transmembrane region" description="Helical" evidence="1">
    <location>
        <begin position="89"/>
        <end position="108"/>
    </location>
</feature>
<dbReference type="Proteomes" id="UP000434101">
    <property type="component" value="Unassembled WGS sequence"/>
</dbReference>
<evidence type="ECO:0000313" key="2">
    <source>
        <dbReference type="EMBL" id="MXV61834.1"/>
    </source>
</evidence>
<evidence type="ECO:0000256" key="1">
    <source>
        <dbReference type="SAM" id="Phobius"/>
    </source>
</evidence>
<feature type="transmembrane region" description="Helical" evidence="1">
    <location>
        <begin position="25"/>
        <end position="42"/>
    </location>
</feature>
<name>A0A6B0VJW7_9EURY</name>
<dbReference type="RefSeq" id="WP_160064065.1">
    <property type="nucleotide sequence ID" value="NZ_WUYX01000026.1"/>
</dbReference>
<keyword evidence="3" id="KW-1185">Reference proteome</keyword>
<evidence type="ECO:0000313" key="3">
    <source>
        <dbReference type="Proteomes" id="UP000434101"/>
    </source>
</evidence>
<keyword evidence="1" id="KW-1133">Transmembrane helix</keyword>
<keyword evidence="1" id="KW-0812">Transmembrane</keyword>
<sequence>METATGLETPRDGHRRTGLERVKTWPAYLLAVLCPGAGHLAVGEWTRGLSWAGLCGIALVFLSPGSLLVEGALTEPIVVTALRLEGATFGDVAFPFAIIVLSVIDLYTRLTFE</sequence>
<dbReference type="AlphaFoldDB" id="A0A6B0VJW7"/>
<dbReference type="EMBL" id="WUYX01000026">
    <property type="protein sequence ID" value="MXV61834.1"/>
    <property type="molecule type" value="Genomic_DNA"/>
</dbReference>